<dbReference type="RefSeq" id="WP_380228375.1">
    <property type="nucleotide sequence ID" value="NZ_JBHSOF010000043.1"/>
</dbReference>
<gene>
    <name evidence="2" type="ORF">ACFP3U_27395</name>
</gene>
<protein>
    <recommendedName>
        <fullName evidence="4">WXG100 family type VII secretion target</fullName>
    </recommendedName>
</protein>
<evidence type="ECO:0008006" key="4">
    <source>
        <dbReference type="Google" id="ProtNLM"/>
    </source>
</evidence>
<accession>A0ABW0XC98</accession>
<comment type="caution">
    <text evidence="2">The sequence shown here is derived from an EMBL/GenBank/DDBJ whole genome shotgun (WGS) entry which is preliminary data.</text>
</comment>
<organism evidence="2 3">
    <name type="scientific">Kitasatospora misakiensis</name>
    <dbReference type="NCBI Taxonomy" id="67330"/>
    <lineage>
        <taxon>Bacteria</taxon>
        <taxon>Bacillati</taxon>
        <taxon>Actinomycetota</taxon>
        <taxon>Actinomycetes</taxon>
        <taxon>Kitasatosporales</taxon>
        <taxon>Streptomycetaceae</taxon>
        <taxon>Kitasatospora</taxon>
    </lineage>
</organism>
<evidence type="ECO:0000313" key="2">
    <source>
        <dbReference type="EMBL" id="MFC5666679.1"/>
    </source>
</evidence>
<name>A0ABW0XC98_9ACTN</name>
<dbReference type="Gene3D" id="1.10.287.1060">
    <property type="entry name" value="ESAT-6-like"/>
    <property type="match status" value="1"/>
</dbReference>
<evidence type="ECO:0000313" key="3">
    <source>
        <dbReference type="Proteomes" id="UP001595975"/>
    </source>
</evidence>
<evidence type="ECO:0000256" key="1">
    <source>
        <dbReference type="SAM" id="MobiDB-lite"/>
    </source>
</evidence>
<reference evidence="3" key="1">
    <citation type="journal article" date="2019" name="Int. J. Syst. Evol. Microbiol.">
        <title>The Global Catalogue of Microorganisms (GCM) 10K type strain sequencing project: providing services to taxonomists for standard genome sequencing and annotation.</title>
        <authorList>
            <consortium name="The Broad Institute Genomics Platform"/>
            <consortium name="The Broad Institute Genome Sequencing Center for Infectious Disease"/>
            <person name="Wu L."/>
            <person name="Ma J."/>
        </authorList>
    </citation>
    <scope>NUCLEOTIDE SEQUENCE [LARGE SCALE GENOMIC DNA]</scope>
    <source>
        <strain evidence="3">CGMCC 4.1437</strain>
    </source>
</reference>
<feature type="region of interest" description="Disordered" evidence="1">
    <location>
        <begin position="94"/>
        <end position="114"/>
    </location>
</feature>
<dbReference type="EMBL" id="JBHSOF010000043">
    <property type="protein sequence ID" value="MFC5666679.1"/>
    <property type="molecule type" value="Genomic_DNA"/>
</dbReference>
<keyword evidence="3" id="KW-1185">Reference proteome</keyword>
<dbReference type="SUPFAM" id="SSF140453">
    <property type="entry name" value="EsxAB dimer-like"/>
    <property type="match status" value="1"/>
</dbReference>
<dbReference type="Proteomes" id="UP001595975">
    <property type="component" value="Unassembled WGS sequence"/>
</dbReference>
<dbReference type="InterPro" id="IPR036689">
    <property type="entry name" value="ESAT-6-like_sf"/>
</dbReference>
<sequence>MAQQTTVDQKVLADIRTKVEQRYAEMTATATYIEDINSAVRDSFQGAASTTFQNQINGWLEQYAAVKRDYEAFHAKIGDSGQVFNNADDQTQNLAGTMMGGGPGAHVESVLNPR</sequence>
<proteinExistence type="predicted"/>